<sequence>MSDTRTSSEASPTTEAITLRLAALGLPLPPGAESDSALQLATPILARNRELSRRLADRPCAADRRIQAFLDDFLANAPVRPQLPRRTLVLDEPGLARELTLPRDGDEFTSRLVASYRLANGVLHNPANDRRTTAGVFHIAEGGLPIQDDKLAVPNAVYARLLEEALRPPAEDLVLPWTATAPEPARTWVSLLLRPVVVPATGASPLARSMETRFIVPGGLVCNLDFVETVFGNAGDPYLPENDASLDPVSWTGHTGCVILAPHLTALTKRELGLPHVDDATERQRRDGMCWTTSDERYNGGKAFKVTARDARGVVVTVIADNYFGYCKKEVKTQISYAANLFGMAEEEHSGGAICYPAYNLGQEYTDTFTPEDYSVREVLAGNPGRFEPRPEGHAVDTRLPQLTLVPTGAAFSIPRRAVTWTGRRGERYEIPLDADRVYMTPNGYRVFAKPREADPTQWHLLGISPLSTQCHKPATVSGGGKSEISKSLMDAVVFGHATTLGFDADMDAVADLVGTDFSGRYRDPQRPRDERSLLSAERTLGSVIKLLTPNEDFTDEYNAWLEEIPPHVKELVYLVKKYYEPEWGEDWRSHFSVSTINGREGSRVRLDGELVIVNMLRLGFTPDGSWRLFSLRPDFSPAVKVQSEDDITASVVLPETLAPLDFGDHRGLTEARREARSRPAVSRKYVTNCERLLFQRPDDAIHRGYDKQAERDIATPGTFLSNFQPLTRADAAEMVRDAVAFSRYTPPMADLLARFATTEEGPGFVVSSSEPRLVGGVPTKNPRYLQPRPDTADPTATALADVASHLALKRPLDELAPLPVDVVAAGRRNNPPEAGSPALCSYNPLHYMELPELFMEFISSMTGKSPSTTGAGSEGALTKGPFNMLPSVIDLNAAFLSYALTGYDGWVSGAGYIGPRIRVDHDFSLLVPELFARMWPSERDARALIDNGFLEKVPDVEREGMTVEASRLGYRMNHRFATTFFGRIFLHPETVFTDEMLAPELQGADVYADSVEVIIETHRRVAQSYIDDGTIELAVPPLRALLQYMALGKTDEGWTLQSPELRSQFTRESVLASDWYAERLDAKRSYDIDHYERSVADLERFLAGDTNADTADRLHVQRRLQDVTAELARVSAPGYAAELVGTVGRQPL</sequence>
<protein>
    <recommendedName>
        <fullName evidence="2">PPi-type phosphoenolpyruvate carboxykinase lobe 2 domain-containing protein</fullName>
    </recommendedName>
</protein>
<dbReference type="Proteomes" id="UP000515976">
    <property type="component" value="Chromosome"/>
</dbReference>
<feature type="region of interest" description="Disordered" evidence="1">
    <location>
        <begin position="776"/>
        <end position="795"/>
    </location>
</feature>
<name>A0A7G9R577_9MICO</name>
<dbReference type="KEGG" id="pei:H9L10_07420"/>
<keyword evidence="4" id="KW-1185">Reference proteome</keyword>
<reference evidence="3 4" key="1">
    <citation type="submission" date="2020-08" db="EMBL/GenBank/DDBJ databases">
        <title>Genome sequence of Phycicoccus endophyticus JCM 31784T.</title>
        <authorList>
            <person name="Hyun D.-W."/>
            <person name="Bae J.-W."/>
        </authorList>
    </citation>
    <scope>NUCLEOTIDE SEQUENCE [LARGE SCALE GENOMIC DNA]</scope>
    <source>
        <strain evidence="3 4">JCM 31784</strain>
    </source>
</reference>
<dbReference type="Pfam" id="PF26300">
    <property type="entry name" value="PEPCK_PPi_lobe_2"/>
    <property type="match status" value="1"/>
</dbReference>
<feature type="domain" description="PPi-type phosphoenolpyruvate carboxykinase lobe 2" evidence="2">
    <location>
        <begin position="503"/>
        <end position="606"/>
    </location>
</feature>
<dbReference type="AlphaFoldDB" id="A0A7G9R577"/>
<dbReference type="RefSeq" id="WP_166104402.1">
    <property type="nucleotide sequence ID" value="NZ_BMMY01000009.1"/>
</dbReference>
<proteinExistence type="predicted"/>
<evidence type="ECO:0000259" key="2">
    <source>
        <dbReference type="Pfam" id="PF26300"/>
    </source>
</evidence>
<dbReference type="InterPro" id="IPR058710">
    <property type="entry name" value="PEPCK_lobe_2"/>
</dbReference>
<dbReference type="EMBL" id="CP060712">
    <property type="protein sequence ID" value="QNN50752.1"/>
    <property type="molecule type" value="Genomic_DNA"/>
</dbReference>
<evidence type="ECO:0000313" key="3">
    <source>
        <dbReference type="EMBL" id="QNN50752.1"/>
    </source>
</evidence>
<organism evidence="3 4">
    <name type="scientific">Phycicoccus endophyticus</name>
    <dbReference type="NCBI Taxonomy" id="1690220"/>
    <lineage>
        <taxon>Bacteria</taxon>
        <taxon>Bacillati</taxon>
        <taxon>Actinomycetota</taxon>
        <taxon>Actinomycetes</taxon>
        <taxon>Micrococcales</taxon>
        <taxon>Intrasporangiaceae</taxon>
        <taxon>Phycicoccus</taxon>
    </lineage>
</organism>
<accession>A0A7G9R577</accession>
<gene>
    <name evidence="3" type="ORF">H9L10_07420</name>
</gene>
<evidence type="ECO:0000256" key="1">
    <source>
        <dbReference type="SAM" id="MobiDB-lite"/>
    </source>
</evidence>
<evidence type="ECO:0000313" key="4">
    <source>
        <dbReference type="Proteomes" id="UP000515976"/>
    </source>
</evidence>